<evidence type="ECO:0000313" key="9">
    <source>
        <dbReference type="EMBL" id="CAD8745699.1"/>
    </source>
</evidence>
<name>A0A6U4N0Q2_HEMAN</name>
<feature type="domain" description="RWP-RK" evidence="8">
    <location>
        <begin position="62"/>
        <end position="147"/>
    </location>
</feature>
<dbReference type="Pfam" id="PF02042">
    <property type="entry name" value="RWP-RK"/>
    <property type="match status" value="1"/>
</dbReference>
<comment type="function">
    <text evidence="1">Putative transcription factor.</text>
</comment>
<evidence type="ECO:0000256" key="5">
    <source>
        <dbReference type="ARBA" id="ARBA00023163"/>
    </source>
</evidence>
<dbReference type="PANTHER" id="PTHR46373">
    <property type="entry name" value="PROTEIN RKD4"/>
    <property type="match status" value="1"/>
</dbReference>
<dbReference type="EMBL" id="HBFX01058233">
    <property type="protein sequence ID" value="CAD8984006.1"/>
    <property type="molecule type" value="Transcribed_RNA"/>
</dbReference>
<keyword evidence="2" id="KW-0805">Transcription regulation</keyword>
<reference evidence="10" key="1">
    <citation type="submission" date="2021-01" db="EMBL/GenBank/DDBJ databases">
        <authorList>
            <person name="Corre E."/>
            <person name="Pelletier E."/>
            <person name="Niang G."/>
            <person name="Scheremetjew M."/>
            <person name="Finn R."/>
            <person name="Kale V."/>
            <person name="Holt S."/>
            <person name="Cochrane G."/>
            <person name="Meng A."/>
            <person name="Brown T."/>
            <person name="Cohen L."/>
        </authorList>
    </citation>
    <scope>NUCLEOTIDE SEQUENCE</scope>
    <source>
        <strain evidence="9">CCMP441</strain>
        <strain evidence="10">CCMP644</strain>
    </source>
</reference>
<evidence type="ECO:0000259" key="8">
    <source>
        <dbReference type="PROSITE" id="PS51519"/>
    </source>
</evidence>
<feature type="compositionally biased region" description="Polar residues" evidence="7">
    <location>
        <begin position="26"/>
        <end position="52"/>
    </location>
</feature>
<dbReference type="InterPro" id="IPR044607">
    <property type="entry name" value="RKD-like"/>
</dbReference>
<evidence type="ECO:0000256" key="7">
    <source>
        <dbReference type="SAM" id="MobiDB-lite"/>
    </source>
</evidence>
<dbReference type="GO" id="GO:0003677">
    <property type="term" value="F:DNA binding"/>
    <property type="evidence" value="ECO:0007669"/>
    <property type="project" value="UniProtKB-KW"/>
</dbReference>
<dbReference type="PROSITE" id="PS51519">
    <property type="entry name" value="RWP_RK"/>
    <property type="match status" value="1"/>
</dbReference>
<evidence type="ECO:0000256" key="3">
    <source>
        <dbReference type="ARBA" id="ARBA00023054"/>
    </source>
</evidence>
<evidence type="ECO:0000256" key="6">
    <source>
        <dbReference type="ARBA" id="ARBA00023242"/>
    </source>
</evidence>
<evidence type="ECO:0000256" key="2">
    <source>
        <dbReference type="ARBA" id="ARBA00023015"/>
    </source>
</evidence>
<evidence type="ECO:0000256" key="1">
    <source>
        <dbReference type="ARBA" id="ARBA00004049"/>
    </source>
</evidence>
<sequence>MEGAHTSDGAHGPSSSCRVAGGATKPQRSPRSEATSPKSPVSPDLVSSTSSGDPVVTLFPRRKQGQKHPGGGRGPVVLNLETLEQFYCYPLHLAAKKLGICQTAIKKVCRRLGIKKWPYKDMRLPCNPEEEAAAASGSASPTDVSEQAENAILVATKKLSSAQKQHSPSVLHHDDGIQDAVTALLTLNSFTIPAQGVDVPQSMNTSPPAVKVEAAN</sequence>
<proteinExistence type="predicted"/>
<dbReference type="InterPro" id="IPR003035">
    <property type="entry name" value="RWP-RK_dom"/>
</dbReference>
<feature type="region of interest" description="Disordered" evidence="7">
    <location>
        <begin position="196"/>
        <end position="216"/>
    </location>
</feature>
<evidence type="ECO:0000256" key="4">
    <source>
        <dbReference type="ARBA" id="ARBA00023125"/>
    </source>
</evidence>
<evidence type="ECO:0000313" key="10">
    <source>
        <dbReference type="EMBL" id="CAD8984006.1"/>
    </source>
</evidence>
<dbReference type="AlphaFoldDB" id="A0A6U4N0Q2"/>
<keyword evidence="3" id="KW-0175">Coiled coil</keyword>
<accession>A0A6U4N0Q2</accession>
<gene>
    <name evidence="10" type="ORF">HAND00432_LOCUS35018</name>
    <name evidence="9" type="ORF">HAND1043_LOCUS12195</name>
</gene>
<organism evidence="10">
    <name type="scientific">Hemiselmis andersenii</name>
    <name type="common">Cryptophyte alga</name>
    <dbReference type="NCBI Taxonomy" id="464988"/>
    <lineage>
        <taxon>Eukaryota</taxon>
        <taxon>Cryptophyceae</taxon>
        <taxon>Cryptomonadales</taxon>
        <taxon>Hemiselmidaceae</taxon>
        <taxon>Hemiselmis</taxon>
    </lineage>
</organism>
<dbReference type="GO" id="GO:0003700">
    <property type="term" value="F:DNA-binding transcription factor activity"/>
    <property type="evidence" value="ECO:0007669"/>
    <property type="project" value="InterPro"/>
</dbReference>
<feature type="region of interest" description="Disordered" evidence="7">
    <location>
        <begin position="1"/>
        <end position="73"/>
    </location>
</feature>
<dbReference type="PANTHER" id="PTHR46373:SF2">
    <property type="entry name" value="RWP-RK DOMAIN-CONTAINING PROTEIN"/>
    <property type="match status" value="1"/>
</dbReference>
<protein>
    <recommendedName>
        <fullName evidence="8">RWP-RK domain-containing protein</fullName>
    </recommendedName>
</protein>
<keyword evidence="6" id="KW-0539">Nucleus</keyword>
<keyword evidence="4" id="KW-0238">DNA-binding</keyword>
<keyword evidence="5" id="KW-0804">Transcription</keyword>
<dbReference type="EMBL" id="HBFK01019658">
    <property type="protein sequence ID" value="CAD8745699.1"/>
    <property type="molecule type" value="Transcribed_RNA"/>
</dbReference>